<name>A0ACA9MYW3_9GLOM</name>
<proteinExistence type="predicted"/>
<reference evidence="1" key="1">
    <citation type="submission" date="2021-06" db="EMBL/GenBank/DDBJ databases">
        <authorList>
            <person name="Kallberg Y."/>
            <person name="Tangrot J."/>
            <person name="Rosling A."/>
        </authorList>
    </citation>
    <scope>NUCLEOTIDE SEQUENCE</scope>
    <source>
        <strain evidence="1">MA461A</strain>
    </source>
</reference>
<dbReference type="Proteomes" id="UP000789920">
    <property type="component" value="Unassembled WGS sequence"/>
</dbReference>
<sequence length="191" mass="22715">MYFFIISNKEGNKQWVESEENRPQIARTAKNSKKQIFCIFFAADGIVTSKVIPEDTNVNNRFYSNTVLSKVFNNFMKKKNRHTVKDVLLYYDNARSHKADIVTNYLKKKCIKLMPHLPYSPDLTPCDFYLFPKIKNELAGRHFEQVENLAKAIKTITDNICMDEYNRCFKNLQTWLKTCIEFNEEFFERMY</sequence>
<organism evidence="1 2">
    <name type="scientific">Racocetra persica</name>
    <dbReference type="NCBI Taxonomy" id="160502"/>
    <lineage>
        <taxon>Eukaryota</taxon>
        <taxon>Fungi</taxon>
        <taxon>Fungi incertae sedis</taxon>
        <taxon>Mucoromycota</taxon>
        <taxon>Glomeromycotina</taxon>
        <taxon>Glomeromycetes</taxon>
        <taxon>Diversisporales</taxon>
        <taxon>Gigasporaceae</taxon>
        <taxon>Racocetra</taxon>
    </lineage>
</organism>
<protein>
    <submittedName>
        <fullName evidence="1">15183_t:CDS:1</fullName>
    </submittedName>
</protein>
<dbReference type="EMBL" id="CAJVQC010010812">
    <property type="protein sequence ID" value="CAG8620886.1"/>
    <property type="molecule type" value="Genomic_DNA"/>
</dbReference>
<accession>A0ACA9MYW3</accession>
<comment type="caution">
    <text evidence="1">The sequence shown here is derived from an EMBL/GenBank/DDBJ whole genome shotgun (WGS) entry which is preliminary data.</text>
</comment>
<evidence type="ECO:0000313" key="1">
    <source>
        <dbReference type="EMBL" id="CAG8620886.1"/>
    </source>
</evidence>
<keyword evidence="2" id="KW-1185">Reference proteome</keyword>
<gene>
    <name evidence="1" type="ORF">RPERSI_LOCUS6710</name>
</gene>
<evidence type="ECO:0000313" key="2">
    <source>
        <dbReference type="Proteomes" id="UP000789920"/>
    </source>
</evidence>